<comment type="caution">
    <text evidence="2">The sequence shown here is derived from an EMBL/GenBank/DDBJ whole genome shotgun (WGS) entry which is preliminary data.</text>
</comment>
<dbReference type="EMBL" id="JABCKV010000117">
    <property type="protein sequence ID" value="KAG5643365.1"/>
    <property type="molecule type" value="Genomic_DNA"/>
</dbReference>
<feature type="region of interest" description="Disordered" evidence="1">
    <location>
        <begin position="161"/>
        <end position="236"/>
    </location>
</feature>
<feature type="region of interest" description="Disordered" evidence="1">
    <location>
        <begin position="12"/>
        <end position="81"/>
    </location>
</feature>
<evidence type="ECO:0000313" key="3">
    <source>
        <dbReference type="Proteomes" id="UP000775547"/>
    </source>
</evidence>
<proteinExistence type="predicted"/>
<protein>
    <recommendedName>
        <fullName evidence="4">F-box domain-containing protein</fullName>
    </recommendedName>
</protein>
<name>A0A9P7KC01_9AGAR</name>
<feature type="compositionally biased region" description="Low complexity" evidence="1">
    <location>
        <begin position="328"/>
        <end position="350"/>
    </location>
</feature>
<reference evidence="2" key="1">
    <citation type="submission" date="2020-07" db="EMBL/GenBank/DDBJ databases">
        <authorList>
            <person name="Nieuwenhuis M."/>
            <person name="Van De Peppel L.J.J."/>
        </authorList>
    </citation>
    <scope>NUCLEOTIDE SEQUENCE</scope>
    <source>
        <strain evidence="2">AP01</strain>
        <tissue evidence="2">Mycelium</tissue>
    </source>
</reference>
<dbReference type="InterPro" id="IPR032675">
    <property type="entry name" value="LRR_dom_sf"/>
</dbReference>
<evidence type="ECO:0000256" key="1">
    <source>
        <dbReference type="SAM" id="MobiDB-lite"/>
    </source>
</evidence>
<dbReference type="AlphaFoldDB" id="A0A9P7KC01"/>
<dbReference type="OrthoDB" id="3249214at2759"/>
<feature type="compositionally biased region" description="Low complexity" evidence="1">
    <location>
        <begin position="308"/>
        <end position="318"/>
    </location>
</feature>
<sequence length="990" mass="110741">MPFPFTFNLAVPGLSNPFAGTSTSGQAPPTSVDRPGKKLKQKITRQRPTPGSSPSPAPLTRKRGWEPTFAEPSQSTATLTSTSARGYLDTPAKYRDMAEARADEFHEVEMFASDTEVPPPAKRRRGLAGSIVSTALSAALIGTAVGLTVYRLWRDRGKEAPRLEDHHQQPPPPPYQQGEWTPASPIPPSTKLTPATPRSRKSRHPVSATKRSVAQRRPRARTHVHTTPPRIAPPPALLPPTQPEFDFHHQEPVEPAEVDDQMDWIGDKLSMLIEEGKRALNREIVVMSDSKEDEFDDGSGAWEEDHPSAPSTSLSRSSSLRRIKRPRSLAPSAHAFHHSPSPSPSKPAFALTSSVSTPLMVTPRRAHSRGVSVESGFNLTPSTSFQEDERAWESPELRESMERARARFQRTLGPGSSLGVIITPAITTRPPRLASYEALTACARAADDPREDPNLSERASHVAANGMAQGHLGEQIKLGGSMWPCTQDVPLHPRDRRNTRERIRIHIHLLDRLSVKAAALAEMTQLFSLPPEILNEVLGHINEPPDLLSFGLASQTCARLVIPTHVQYRVIRIRTPFPDLWAHLARRPDLAGNIREVHLCARDDFCSPDRFPHTLIDPVIDGTEEHAHATGRARNMINALKSIQRLKSFAWDHEVDWKAGLAVDHSLEDAILRVAAQAPSLEHLALTGQCAAHVVDGMGVHRIAYPAWQITGLTSLSLFGGGWANRSNAHFVISMLQKSPNIEDLQVPMESQGLELCYFPRLKRLRFTLVTGVSTTGRNPDDAIVKFLEKHPTLEELNWHPIRSVDFSRHALPLLKRLKGPLHLVEALEDTDVVRQIEDLTIFPWAFDVEDVVCLNNINPSSLRRLYTGIRDLASLYAIAERFTGITWLCLPATDGMFKIYVDDWLQLLPRFQNLEVFRGRGLWSAVEYSKDRMHEVIGELIGRLPNLRELDHSEYYEKRRAYKVIKIFREEMEGGVLRVRYEVHKPPPR</sequence>
<feature type="compositionally biased region" description="Basic residues" evidence="1">
    <location>
        <begin position="213"/>
        <end position="224"/>
    </location>
</feature>
<dbReference type="Gene3D" id="3.80.10.10">
    <property type="entry name" value="Ribonuclease Inhibitor"/>
    <property type="match status" value="1"/>
</dbReference>
<feature type="region of interest" description="Disordered" evidence="1">
    <location>
        <begin position="291"/>
        <end position="393"/>
    </location>
</feature>
<gene>
    <name evidence="2" type="ORF">DXG03_001013</name>
</gene>
<reference evidence="2" key="2">
    <citation type="submission" date="2021-10" db="EMBL/GenBank/DDBJ databases">
        <title>Phylogenomics reveals ancestral predisposition of the termite-cultivated fungus Termitomyces towards a domesticated lifestyle.</title>
        <authorList>
            <person name="Auxier B."/>
            <person name="Grum-Grzhimaylo A."/>
            <person name="Cardenas M.E."/>
            <person name="Lodge J.D."/>
            <person name="Laessoe T."/>
            <person name="Pedersen O."/>
            <person name="Smith M.E."/>
            <person name="Kuyper T.W."/>
            <person name="Franco-Molano E.A."/>
            <person name="Baroni T.J."/>
            <person name="Aanen D.K."/>
        </authorList>
    </citation>
    <scope>NUCLEOTIDE SEQUENCE</scope>
    <source>
        <strain evidence="2">AP01</strain>
        <tissue evidence="2">Mycelium</tissue>
    </source>
</reference>
<feature type="compositionally biased region" description="Polar residues" evidence="1">
    <location>
        <begin position="18"/>
        <end position="29"/>
    </location>
</feature>
<evidence type="ECO:0008006" key="4">
    <source>
        <dbReference type="Google" id="ProtNLM"/>
    </source>
</evidence>
<dbReference type="Proteomes" id="UP000775547">
    <property type="component" value="Unassembled WGS sequence"/>
</dbReference>
<keyword evidence="3" id="KW-1185">Reference proteome</keyword>
<evidence type="ECO:0000313" key="2">
    <source>
        <dbReference type="EMBL" id="KAG5643365.1"/>
    </source>
</evidence>
<accession>A0A9P7KC01</accession>
<organism evidence="2 3">
    <name type="scientific">Asterophora parasitica</name>
    <dbReference type="NCBI Taxonomy" id="117018"/>
    <lineage>
        <taxon>Eukaryota</taxon>
        <taxon>Fungi</taxon>
        <taxon>Dikarya</taxon>
        <taxon>Basidiomycota</taxon>
        <taxon>Agaricomycotina</taxon>
        <taxon>Agaricomycetes</taxon>
        <taxon>Agaricomycetidae</taxon>
        <taxon>Agaricales</taxon>
        <taxon>Tricholomatineae</taxon>
        <taxon>Lyophyllaceae</taxon>
        <taxon>Asterophora</taxon>
    </lineage>
</organism>
<feature type="compositionally biased region" description="Polar residues" evidence="1">
    <location>
        <begin position="375"/>
        <end position="385"/>
    </location>
</feature>